<sequence>MVSQKGATESKSSRVIINLTPGSSTLVILFGWAGCHDRYLKKYSDYYEKAGISTIRYTTPIRRIRRYQSYHHFAKKFFREVIEKNEHASHPNIYFHCFSMNGCSTFTALWDLLDKKPDGNAFKQRVQGILFDSSPAFTTPAQSAHAIAVASMPPTKYHAVLRQAYRAILYAYISVHHCLIWLWSLLEEDIYERCYAYYRLISIKDLPARQIYFYTPADDVCSCESIEAFASIQERRGVDTHRHIWKDSRHCQHYRNYSEEYEKYCIDFVLRRDLADVTTAVEADMVDYQNGAERIPLVN</sequence>
<dbReference type="SUPFAM" id="SSF53474">
    <property type="entry name" value="alpha/beta-Hydrolases"/>
    <property type="match status" value="1"/>
</dbReference>
<reference evidence="2 3" key="2">
    <citation type="submission" date="2018-11" db="EMBL/GenBank/DDBJ databases">
        <authorList>
            <consortium name="Pathogen Informatics"/>
        </authorList>
    </citation>
    <scope>NUCLEOTIDE SEQUENCE [LARGE SCALE GENOMIC DNA]</scope>
    <source>
        <strain evidence="2 3">MHpl1</strain>
    </source>
</reference>
<keyword evidence="1" id="KW-0812">Transmembrane</keyword>
<dbReference type="PANTHER" id="PTHR12265">
    <property type="entry name" value="TRANSMEMBRANE PROTEIN 53"/>
    <property type="match status" value="1"/>
</dbReference>
<dbReference type="InterPro" id="IPR008547">
    <property type="entry name" value="DUF829_TMEM53"/>
</dbReference>
<dbReference type="Pfam" id="PF05705">
    <property type="entry name" value="DUF829"/>
    <property type="match status" value="1"/>
</dbReference>
<proteinExistence type="predicted"/>
<protein>
    <submittedName>
        <fullName evidence="4">Transmembrane protein 53</fullName>
    </submittedName>
</protein>
<evidence type="ECO:0000256" key="1">
    <source>
        <dbReference type="SAM" id="Phobius"/>
    </source>
</evidence>
<feature type="transmembrane region" description="Helical" evidence="1">
    <location>
        <begin position="15"/>
        <end position="35"/>
    </location>
</feature>
<name>A0A158QLM0_HAEPC</name>
<dbReference type="EMBL" id="UZAF01016536">
    <property type="protein sequence ID" value="VDO29832.1"/>
    <property type="molecule type" value="Genomic_DNA"/>
</dbReference>
<evidence type="ECO:0000313" key="2">
    <source>
        <dbReference type="EMBL" id="VDO29832.1"/>
    </source>
</evidence>
<dbReference type="PROSITE" id="PS51257">
    <property type="entry name" value="PROKAR_LIPOPROTEIN"/>
    <property type="match status" value="1"/>
</dbReference>
<organism evidence="4">
    <name type="scientific">Haemonchus placei</name>
    <name type="common">Barber's pole worm</name>
    <dbReference type="NCBI Taxonomy" id="6290"/>
    <lineage>
        <taxon>Eukaryota</taxon>
        <taxon>Metazoa</taxon>
        <taxon>Ecdysozoa</taxon>
        <taxon>Nematoda</taxon>
        <taxon>Chromadorea</taxon>
        <taxon>Rhabditida</taxon>
        <taxon>Rhabditina</taxon>
        <taxon>Rhabditomorpha</taxon>
        <taxon>Strongyloidea</taxon>
        <taxon>Trichostrongylidae</taxon>
        <taxon>Haemonchus</taxon>
    </lineage>
</organism>
<keyword evidence="1" id="KW-0472">Membrane</keyword>
<keyword evidence="1" id="KW-1133">Transmembrane helix</keyword>
<dbReference type="WBParaSite" id="HPLM_0000672501-mRNA-1">
    <property type="protein sequence ID" value="HPLM_0000672501-mRNA-1"/>
    <property type="gene ID" value="HPLM_0000672501"/>
</dbReference>
<reference evidence="4" key="1">
    <citation type="submission" date="2016-04" db="UniProtKB">
        <authorList>
            <consortium name="WormBaseParasite"/>
        </authorList>
    </citation>
    <scope>IDENTIFICATION</scope>
</reference>
<keyword evidence="3" id="KW-1185">Reference proteome</keyword>
<dbReference type="AlphaFoldDB" id="A0A158QLM0"/>
<dbReference type="PANTHER" id="PTHR12265:SF41">
    <property type="entry name" value="TRANSMEMBRANE PROTEIN 53"/>
    <property type="match status" value="1"/>
</dbReference>
<gene>
    <name evidence="2" type="ORF">HPLM_LOCUS6717</name>
</gene>
<evidence type="ECO:0000313" key="4">
    <source>
        <dbReference type="WBParaSite" id="HPLM_0000672501-mRNA-1"/>
    </source>
</evidence>
<dbReference type="InterPro" id="IPR029058">
    <property type="entry name" value="AB_hydrolase_fold"/>
</dbReference>
<accession>A0A158QLM0</accession>
<evidence type="ECO:0000313" key="3">
    <source>
        <dbReference type="Proteomes" id="UP000268014"/>
    </source>
</evidence>
<dbReference type="Proteomes" id="UP000268014">
    <property type="component" value="Unassembled WGS sequence"/>
</dbReference>
<dbReference type="OMA" id="FCALWDL"/>
<dbReference type="OrthoDB" id="77878at2759"/>